<evidence type="ECO:0000313" key="3">
    <source>
        <dbReference type="EMBL" id="HIZ14305.1"/>
    </source>
</evidence>
<dbReference type="InterPro" id="IPR050563">
    <property type="entry name" value="4-hydroxybenzoyl-CoA_TE"/>
</dbReference>
<reference evidence="3" key="1">
    <citation type="journal article" date="2021" name="PeerJ">
        <title>Extensive microbial diversity within the chicken gut microbiome revealed by metagenomics and culture.</title>
        <authorList>
            <person name="Gilroy R."/>
            <person name="Ravi A."/>
            <person name="Getino M."/>
            <person name="Pursley I."/>
            <person name="Horton D.L."/>
            <person name="Alikhan N.F."/>
            <person name="Baker D."/>
            <person name="Gharbi K."/>
            <person name="Hall N."/>
            <person name="Watson M."/>
            <person name="Adriaenssens E.M."/>
            <person name="Foster-Nyarko E."/>
            <person name="Jarju S."/>
            <person name="Secka A."/>
            <person name="Antonio M."/>
            <person name="Oren A."/>
            <person name="Chaudhuri R.R."/>
            <person name="La Ragione R."/>
            <person name="Hildebrand F."/>
            <person name="Pallen M.J."/>
        </authorList>
    </citation>
    <scope>NUCLEOTIDE SEQUENCE</scope>
    <source>
        <strain evidence="3">ChiHjej11B10-19426</strain>
    </source>
</reference>
<comment type="caution">
    <text evidence="3">The sequence shown here is derived from an EMBL/GenBank/DDBJ whole genome shotgun (WGS) entry which is preliminary data.</text>
</comment>
<dbReference type="AlphaFoldDB" id="A0A9D2DCE1"/>
<dbReference type="PANTHER" id="PTHR31793">
    <property type="entry name" value="4-HYDROXYBENZOYL-COA THIOESTERASE FAMILY MEMBER"/>
    <property type="match status" value="1"/>
</dbReference>
<proteinExistence type="inferred from homology"/>
<evidence type="ECO:0000313" key="4">
    <source>
        <dbReference type="Proteomes" id="UP000824014"/>
    </source>
</evidence>
<dbReference type="GO" id="GO:0047617">
    <property type="term" value="F:fatty acyl-CoA hydrolase activity"/>
    <property type="evidence" value="ECO:0007669"/>
    <property type="project" value="TreeGrafter"/>
</dbReference>
<dbReference type="InterPro" id="IPR029069">
    <property type="entry name" value="HotDog_dom_sf"/>
</dbReference>
<dbReference type="Pfam" id="PF13279">
    <property type="entry name" value="4HBT_2"/>
    <property type="match status" value="1"/>
</dbReference>
<dbReference type="EMBL" id="DXCC01000001">
    <property type="protein sequence ID" value="HIZ14305.1"/>
    <property type="molecule type" value="Genomic_DNA"/>
</dbReference>
<dbReference type="Proteomes" id="UP000824014">
    <property type="component" value="Unassembled WGS sequence"/>
</dbReference>
<evidence type="ECO:0000256" key="2">
    <source>
        <dbReference type="ARBA" id="ARBA00022801"/>
    </source>
</evidence>
<name>A0A9D2DCE1_9BACT</name>
<comment type="similarity">
    <text evidence="1">Belongs to the 4-hydroxybenzoyl-CoA thioesterase family.</text>
</comment>
<evidence type="ECO:0000256" key="1">
    <source>
        <dbReference type="ARBA" id="ARBA00005953"/>
    </source>
</evidence>
<reference evidence="3" key="2">
    <citation type="submission" date="2021-04" db="EMBL/GenBank/DDBJ databases">
        <authorList>
            <person name="Gilroy R."/>
        </authorList>
    </citation>
    <scope>NUCLEOTIDE SEQUENCE</scope>
    <source>
        <strain evidence="3">ChiHjej11B10-19426</strain>
    </source>
</reference>
<gene>
    <name evidence="3" type="ORF">H9816_00075</name>
</gene>
<organism evidence="3 4">
    <name type="scientific">Candidatus Tidjanibacter faecipullorum</name>
    <dbReference type="NCBI Taxonomy" id="2838766"/>
    <lineage>
        <taxon>Bacteria</taxon>
        <taxon>Pseudomonadati</taxon>
        <taxon>Bacteroidota</taxon>
        <taxon>Bacteroidia</taxon>
        <taxon>Bacteroidales</taxon>
        <taxon>Rikenellaceae</taxon>
        <taxon>Tidjanibacter</taxon>
    </lineage>
</organism>
<dbReference type="CDD" id="cd00586">
    <property type="entry name" value="4HBT"/>
    <property type="match status" value="1"/>
</dbReference>
<dbReference type="Gene3D" id="3.10.129.10">
    <property type="entry name" value="Hotdog Thioesterase"/>
    <property type="match status" value="1"/>
</dbReference>
<dbReference type="SUPFAM" id="SSF54637">
    <property type="entry name" value="Thioesterase/thiol ester dehydrase-isomerase"/>
    <property type="match status" value="1"/>
</dbReference>
<dbReference type="PANTHER" id="PTHR31793:SF27">
    <property type="entry name" value="NOVEL THIOESTERASE SUPERFAMILY DOMAIN AND SAPOSIN A-TYPE DOMAIN CONTAINING PROTEIN (0610012H03RIK)"/>
    <property type="match status" value="1"/>
</dbReference>
<keyword evidence="2" id="KW-0378">Hydrolase</keyword>
<sequence length="144" mass="16642">MGKHIDTDIQIRFADADCLNHINNINIQHYFEVGKIDFYKKVLGKLVGLDHESLILVSTTANFFHQTRLEDDLFVRTWCAGLGNSSVTLYQWLIDRTTGEVKADCRTVTVAFDFVEQHKIPLNAHWRERLSEYMCDVEPDPKGK</sequence>
<accession>A0A9D2DCE1</accession>
<protein>
    <submittedName>
        <fullName evidence="3">Acyl-CoA thioesterase</fullName>
    </submittedName>
</protein>